<dbReference type="GO" id="GO:0000922">
    <property type="term" value="C:spindle pole"/>
    <property type="evidence" value="ECO:0007669"/>
    <property type="project" value="TreeGrafter"/>
</dbReference>
<organism evidence="3 4">
    <name type="scientific">Loxodonta africana</name>
    <name type="common">African elephant</name>
    <dbReference type="NCBI Taxonomy" id="9785"/>
    <lineage>
        <taxon>Eukaryota</taxon>
        <taxon>Metazoa</taxon>
        <taxon>Chordata</taxon>
        <taxon>Craniata</taxon>
        <taxon>Vertebrata</taxon>
        <taxon>Euteleostomi</taxon>
        <taxon>Mammalia</taxon>
        <taxon>Eutheria</taxon>
        <taxon>Afrotheria</taxon>
        <taxon>Proboscidea</taxon>
        <taxon>Elephantidae</taxon>
        <taxon>Loxodonta</taxon>
    </lineage>
</organism>
<gene>
    <name evidence="3" type="primary">CEP128</name>
</gene>
<dbReference type="Proteomes" id="UP000007646">
    <property type="component" value="Unassembled WGS sequence"/>
</dbReference>
<dbReference type="PANTHER" id="PTHR46657">
    <property type="entry name" value="CENTROSOMAL PROTEIN OF 128 KDA"/>
    <property type="match status" value="1"/>
</dbReference>
<evidence type="ECO:0000256" key="1">
    <source>
        <dbReference type="SAM" id="Coils"/>
    </source>
</evidence>
<reference evidence="3" key="3">
    <citation type="submission" date="2025-09" db="UniProtKB">
        <authorList>
            <consortium name="Ensembl"/>
        </authorList>
    </citation>
    <scope>IDENTIFICATION</scope>
    <source>
        <strain evidence="3">Isolate ISIS603380</strain>
    </source>
</reference>
<dbReference type="GeneTree" id="ENSGT00390000007020"/>
<keyword evidence="4" id="KW-1185">Reference proteome</keyword>
<evidence type="ECO:0000313" key="3">
    <source>
        <dbReference type="Ensembl" id="ENSLAFP00000025335.1"/>
    </source>
</evidence>
<dbReference type="HOGENOM" id="CLU_1264144_0_0_1"/>
<dbReference type="InterPro" id="IPR026652">
    <property type="entry name" value="CEP128"/>
</dbReference>
<sequence length="219" mass="26090">EERAKKEVLKDLSDLKTHEKSREDETATIIKQLKLERDVHQRELKDLTSSLQSVKMKHEQNIQELMKHFKKEKSEAENHIRTLKAESLEDKNTAKVHLWQLEKLKSQCDRLTQELAQNEEENKKLKLKYQCLKEQLEEKEKHISNEEENLRRMEEARLQLKDQLLCLETEQESIFGMIGKEIDTACKTFWRDSVEKLKVITSSYCTLESWFAICFLKIN</sequence>
<evidence type="ECO:0000256" key="2">
    <source>
        <dbReference type="SAM" id="MobiDB-lite"/>
    </source>
</evidence>
<name>G3UBX7_LOXAF</name>
<proteinExistence type="predicted"/>
<reference evidence="3 4" key="1">
    <citation type="submission" date="2009-06" db="EMBL/GenBank/DDBJ databases">
        <title>The Genome Sequence of Loxodonta africana (African elephant).</title>
        <authorList>
            <person name="Di Palma F."/>
            <person name="Heiman D."/>
            <person name="Young S."/>
            <person name="Johnson J."/>
            <person name="Lander E.S."/>
            <person name="Lindblad-Toh K."/>
        </authorList>
    </citation>
    <scope>NUCLEOTIDE SEQUENCE [LARGE SCALE GENOMIC DNA]</scope>
    <source>
        <strain evidence="3 4">Isolate ISIS603380</strain>
    </source>
</reference>
<dbReference type="AlphaFoldDB" id="G3UBX7"/>
<feature type="region of interest" description="Disordered" evidence="2">
    <location>
        <begin position="1"/>
        <end position="24"/>
    </location>
</feature>
<protein>
    <submittedName>
        <fullName evidence="3">Centrosomal protein 128</fullName>
    </submittedName>
</protein>
<dbReference type="Ensembl" id="ENSLAFT00000033146.1">
    <property type="protein sequence ID" value="ENSLAFP00000025335.1"/>
    <property type="gene ID" value="ENSLAFG00000017419.4"/>
</dbReference>
<dbReference type="GO" id="GO:0005814">
    <property type="term" value="C:centriole"/>
    <property type="evidence" value="ECO:0007669"/>
    <property type="project" value="TreeGrafter"/>
</dbReference>
<accession>G3UBX7</accession>
<feature type="coiled-coil region" evidence="1">
    <location>
        <begin position="30"/>
        <end position="170"/>
    </location>
</feature>
<evidence type="ECO:0000313" key="4">
    <source>
        <dbReference type="Proteomes" id="UP000007646"/>
    </source>
</evidence>
<reference evidence="3" key="2">
    <citation type="submission" date="2025-08" db="UniProtKB">
        <authorList>
            <consortium name="Ensembl"/>
        </authorList>
    </citation>
    <scope>IDENTIFICATION</scope>
    <source>
        <strain evidence="3">Isolate ISIS603380</strain>
    </source>
</reference>
<dbReference type="PANTHER" id="PTHR46657:SF1">
    <property type="entry name" value="CENTROSOMAL PROTEIN OF 128 KDA"/>
    <property type="match status" value="1"/>
</dbReference>
<keyword evidence="1" id="KW-0175">Coiled coil</keyword>